<gene>
    <name evidence="1" type="ORF">BWK73_02605</name>
</gene>
<protein>
    <recommendedName>
        <fullName evidence="3">Methyltransferase domain-containing protein</fullName>
    </recommendedName>
</protein>
<reference evidence="1 2" key="1">
    <citation type="submission" date="2017-01" db="EMBL/GenBank/DDBJ databases">
        <title>Novel large sulfur bacteria in the metagenomes of groundwater-fed chemosynthetic microbial mats in the Lake Huron basin.</title>
        <authorList>
            <person name="Sharrar A.M."/>
            <person name="Flood B.E."/>
            <person name="Bailey J.V."/>
            <person name="Jones D.S."/>
            <person name="Biddanda B."/>
            <person name="Ruberg S.A."/>
            <person name="Marcus D.N."/>
            <person name="Dick G.J."/>
        </authorList>
    </citation>
    <scope>NUCLEOTIDE SEQUENCE [LARGE SCALE GENOMIC DNA]</scope>
    <source>
        <strain evidence="1">A8</strain>
    </source>
</reference>
<name>A0A1Y1QZ18_9GAMM</name>
<dbReference type="AlphaFoldDB" id="A0A1Y1QZ18"/>
<evidence type="ECO:0000313" key="1">
    <source>
        <dbReference type="EMBL" id="OQX16845.1"/>
    </source>
</evidence>
<dbReference type="Gene3D" id="3.40.50.150">
    <property type="entry name" value="Vaccinia Virus protein VP39"/>
    <property type="match status" value="1"/>
</dbReference>
<dbReference type="SUPFAM" id="SSF53335">
    <property type="entry name" value="S-adenosyl-L-methionine-dependent methyltransferases"/>
    <property type="match status" value="1"/>
</dbReference>
<evidence type="ECO:0008006" key="3">
    <source>
        <dbReference type="Google" id="ProtNLM"/>
    </source>
</evidence>
<organism evidence="1 2">
    <name type="scientific">Thiothrix lacustris</name>
    <dbReference type="NCBI Taxonomy" id="525917"/>
    <lineage>
        <taxon>Bacteria</taxon>
        <taxon>Pseudomonadati</taxon>
        <taxon>Pseudomonadota</taxon>
        <taxon>Gammaproteobacteria</taxon>
        <taxon>Thiotrichales</taxon>
        <taxon>Thiotrichaceae</taxon>
        <taxon>Thiothrix</taxon>
    </lineage>
</organism>
<accession>A0A1Y1QZ18</accession>
<sequence>MIKTTYKSDAERIREMGHRAFVGGDGIHWDEIAKLQFNFLISEGLQINHTLIDVACGSLRAGRLFVNYLNAGNYFGIDKEINLIIHGVAEELGISSFIEKKPNFVVSGDFDFTKFSRRPDFGIAQSLLTHLTAEDIYLCFKSLRKFIAEDGKFYATFFEVQAPINNYATSDAIDCFFYSRDQLNSLADVAGWRMQYIGDWGHPRDQKMIKLEPK</sequence>
<evidence type="ECO:0000313" key="2">
    <source>
        <dbReference type="Proteomes" id="UP000192491"/>
    </source>
</evidence>
<dbReference type="EMBL" id="MTEJ01000002">
    <property type="protein sequence ID" value="OQX16845.1"/>
    <property type="molecule type" value="Genomic_DNA"/>
</dbReference>
<dbReference type="PANTHER" id="PTHR37886:SF1">
    <property type="entry name" value="S-ADENOSYL-L-METHIONINE-DEPENDENT METHYLTRANSFERASES SUPERFAMILY PROTEIN"/>
    <property type="match status" value="1"/>
</dbReference>
<dbReference type="Proteomes" id="UP000192491">
    <property type="component" value="Unassembled WGS sequence"/>
</dbReference>
<proteinExistence type="predicted"/>
<dbReference type="InterPro" id="IPR029063">
    <property type="entry name" value="SAM-dependent_MTases_sf"/>
</dbReference>
<comment type="caution">
    <text evidence="1">The sequence shown here is derived from an EMBL/GenBank/DDBJ whole genome shotgun (WGS) entry which is preliminary data.</text>
</comment>
<dbReference type="PANTHER" id="PTHR37886">
    <property type="entry name" value="S-ADENOSYL-L-METHIONINE-DEPENDENT METHYLTRANSFERASES SUPERFAMILY PROTEIN"/>
    <property type="match status" value="1"/>
</dbReference>